<keyword evidence="2 7" id="KW-0441">Lipid A biosynthesis</keyword>
<comment type="function">
    <text evidence="7">Catalyzes the N-acylation of UDP-3-O-acylglucosamine using 3-hydroxyacyl-ACP as the acyl donor. Is involved in the biosynthesis of lipid A, a phosphorylated glycolipid that anchors the lipopolysaccharide to the outer membrane of the cell.</text>
</comment>
<comment type="subunit">
    <text evidence="7">Homotrimer.</text>
</comment>
<keyword evidence="5 7" id="KW-0443">Lipid metabolism</keyword>
<keyword evidence="4 7" id="KW-0677">Repeat</keyword>
<evidence type="ECO:0000259" key="8">
    <source>
        <dbReference type="Pfam" id="PF04613"/>
    </source>
</evidence>
<dbReference type="SUPFAM" id="SSF51161">
    <property type="entry name" value="Trimeric LpxA-like enzymes"/>
    <property type="match status" value="1"/>
</dbReference>
<dbReference type="AlphaFoldDB" id="A0A517YPM7"/>
<dbReference type="InterPro" id="IPR007691">
    <property type="entry name" value="LpxD"/>
</dbReference>
<dbReference type="PROSITE" id="PS00101">
    <property type="entry name" value="HEXAPEP_TRANSFERASES"/>
    <property type="match status" value="1"/>
</dbReference>
<dbReference type="GO" id="GO:0103118">
    <property type="term" value="F:UDP-3-O-[(3R)-3-hydroxyacyl]-glucosamine N-acyltransferase activity"/>
    <property type="evidence" value="ECO:0007669"/>
    <property type="project" value="UniProtKB-EC"/>
</dbReference>
<dbReference type="GO" id="GO:0016020">
    <property type="term" value="C:membrane"/>
    <property type="evidence" value="ECO:0007669"/>
    <property type="project" value="GOC"/>
</dbReference>
<proteinExistence type="inferred from homology"/>
<dbReference type="CDD" id="cd03352">
    <property type="entry name" value="LbH_LpxD"/>
    <property type="match status" value="1"/>
</dbReference>
<feature type="active site" description="Proton acceptor" evidence="7">
    <location>
        <position position="235"/>
    </location>
</feature>
<accession>A0A517YPM7</accession>
<protein>
    <recommendedName>
        <fullName evidence="7">UDP-3-O-acylglucosamine N-acyltransferase</fullName>
        <ecNumber evidence="7">2.3.1.191</ecNumber>
    </recommendedName>
</protein>
<comment type="catalytic activity">
    <reaction evidence="7">
        <text>a UDP-3-O-[(3R)-3-hydroxyacyl]-alpha-D-glucosamine + a (3R)-hydroxyacyl-[ACP] = a UDP-2-N,3-O-bis[(3R)-3-hydroxyacyl]-alpha-D-glucosamine + holo-[ACP] + H(+)</text>
        <dbReference type="Rhea" id="RHEA:53836"/>
        <dbReference type="Rhea" id="RHEA-COMP:9685"/>
        <dbReference type="Rhea" id="RHEA-COMP:9945"/>
        <dbReference type="ChEBI" id="CHEBI:15378"/>
        <dbReference type="ChEBI" id="CHEBI:64479"/>
        <dbReference type="ChEBI" id="CHEBI:78827"/>
        <dbReference type="ChEBI" id="CHEBI:137740"/>
        <dbReference type="ChEBI" id="CHEBI:137748"/>
        <dbReference type="EC" id="2.3.1.191"/>
    </reaction>
</comment>
<dbReference type="Gene3D" id="2.160.10.10">
    <property type="entry name" value="Hexapeptide repeat proteins"/>
    <property type="match status" value="1"/>
</dbReference>
<dbReference type="EMBL" id="CP036425">
    <property type="protein sequence ID" value="QDU32175.1"/>
    <property type="molecule type" value="Genomic_DNA"/>
</dbReference>
<dbReference type="EC" id="2.3.1.191" evidence="7"/>
<dbReference type="Gene3D" id="3.40.1390.10">
    <property type="entry name" value="MurE/MurF, N-terminal domain"/>
    <property type="match status" value="1"/>
</dbReference>
<keyword evidence="1 7" id="KW-0444">Lipid biosynthesis</keyword>
<dbReference type="Pfam" id="PF04613">
    <property type="entry name" value="LpxD"/>
    <property type="match status" value="1"/>
</dbReference>
<dbReference type="KEGG" id="pcor:KS4_02040"/>
<dbReference type="UniPathway" id="UPA00973"/>
<evidence type="ECO:0000256" key="1">
    <source>
        <dbReference type="ARBA" id="ARBA00022516"/>
    </source>
</evidence>
<comment type="similarity">
    <text evidence="7">Belongs to the transferase hexapeptide repeat family. LpxD subfamily.</text>
</comment>
<dbReference type="GO" id="GO:0009245">
    <property type="term" value="P:lipid A biosynthetic process"/>
    <property type="evidence" value="ECO:0007669"/>
    <property type="project" value="UniProtKB-UniRule"/>
</dbReference>
<dbReference type="Proteomes" id="UP000317369">
    <property type="component" value="Chromosome"/>
</dbReference>
<evidence type="ECO:0000313" key="11">
    <source>
        <dbReference type="Proteomes" id="UP000317369"/>
    </source>
</evidence>
<evidence type="ECO:0000256" key="7">
    <source>
        <dbReference type="HAMAP-Rule" id="MF_00523"/>
    </source>
</evidence>
<dbReference type="HAMAP" id="MF_00523">
    <property type="entry name" value="LpxD"/>
    <property type="match status" value="1"/>
</dbReference>
<evidence type="ECO:0000259" key="9">
    <source>
        <dbReference type="Pfam" id="PF25087"/>
    </source>
</evidence>
<comment type="pathway">
    <text evidence="7">Bacterial outer membrane biogenesis; LPS lipid A biosynthesis.</text>
</comment>
<evidence type="ECO:0000256" key="4">
    <source>
        <dbReference type="ARBA" id="ARBA00022737"/>
    </source>
</evidence>
<sequence>MVGGELVGDGEIVVESLEELEIAGAGQMTFIGSDEYAKKWASSGASAALVNESLEVEVGEGRALVFVENADLAMGQVLGEYAPKPVVVKRGVHATAVVDETAKIGQNVAIGAQCYVGPNVVVGDNTMLHPRVTVLDDVVVGQDCELWSGAVIRERCTVGDRCIIHPNAVIGGDGFGYRVGQGERGPELVKIPQIGIVEIQDDCEIGCNATIDRAKFSKTVVGAGTKIDNQVQIGHNVRIGQMCAISGATGIAGSVDIGNGVTMGGMCAIKDHISIGDGVTLGGGSQVIGNVPTGATWVGAPARDYRDAVKEYTMIRKMPDLYKQFRKLLK</sequence>
<dbReference type="NCBIfam" id="TIGR01853">
    <property type="entry name" value="lipid_A_lpxD"/>
    <property type="match status" value="1"/>
</dbReference>
<keyword evidence="6 7" id="KW-0012">Acyltransferase</keyword>
<dbReference type="GO" id="GO:0016410">
    <property type="term" value="F:N-acyltransferase activity"/>
    <property type="evidence" value="ECO:0007669"/>
    <property type="project" value="InterPro"/>
</dbReference>
<evidence type="ECO:0000256" key="3">
    <source>
        <dbReference type="ARBA" id="ARBA00022679"/>
    </source>
</evidence>
<keyword evidence="3 7" id="KW-0808">Transferase</keyword>
<gene>
    <name evidence="10" type="primary">lpxD_1</name>
    <name evidence="7" type="synonym">lpxD</name>
    <name evidence="10" type="ORF">KS4_02040</name>
</gene>
<reference evidence="10 11" key="1">
    <citation type="submission" date="2019-02" db="EMBL/GenBank/DDBJ databases">
        <title>Deep-cultivation of Planctomycetes and their phenomic and genomic characterization uncovers novel biology.</title>
        <authorList>
            <person name="Wiegand S."/>
            <person name="Jogler M."/>
            <person name="Boedeker C."/>
            <person name="Pinto D."/>
            <person name="Vollmers J."/>
            <person name="Rivas-Marin E."/>
            <person name="Kohn T."/>
            <person name="Peeters S.H."/>
            <person name="Heuer A."/>
            <person name="Rast P."/>
            <person name="Oberbeckmann S."/>
            <person name="Bunk B."/>
            <person name="Jeske O."/>
            <person name="Meyerdierks A."/>
            <person name="Storesund J.E."/>
            <person name="Kallscheuer N."/>
            <person name="Luecker S."/>
            <person name="Lage O.M."/>
            <person name="Pohl T."/>
            <person name="Merkel B.J."/>
            <person name="Hornburger P."/>
            <person name="Mueller R.-W."/>
            <person name="Bruemmer F."/>
            <person name="Labrenz M."/>
            <person name="Spormann A.M."/>
            <person name="Op den Camp H."/>
            <person name="Overmann J."/>
            <person name="Amann R."/>
            <person name="Jetten M.S.M."/>
            <person name="Mascher T."/>
            <person name="Medema M.H."/>
            <person name="Devos D.P."/>
            <person name="Kaster A.-K."/>
            <person name="Ovreas L."/>
            <person name="Rohde M."/>
            <person name="Galperin M.Y."/>
            <person name="Jogler C."/>
        </authorList>
    </citation>
    <scope>NUCLEOTIDE SEQUENCE [LARGE SCALE GENOMIC DNA]</scope>
    <source>
        <strain evidence="10 11">KS4</strain>
    </source>
</reference>
<dbReference type="InterPro" id="IPR056729">
    <property type="entry name" value="GMPPB_C"/>
</dbReference>
<dbReference type="OrthoDB" id="9784739at2"/>
<feature type="domain" description="UDP-3-O-[3-hydroxymyristoyl] glucosamine N-acyltransferase non-repeat region" evidence="8">
    <location>
        <begin position="12"/>
        <end position="78"/>
    </location>
</feature>
<evidence type="ECO:0000256" key="6">
    <source>
        <dbReference type="ARBA" id="ARBA00023315"/>
    </source>
</evidence>
<organism evidence="10 11">
    <name type="scientific">Poriferisphaera corsica</name>
    <dbReference type="NCBI Taxonomy" id="2528020"/>
    <lineage>
        <taxon>Bacteria</taxon>
        <taxon>Pseudomonadati</taxon>
        <taxon>Planctomycetota</taxon>
        <taxon>Phycisphaerae</taxon>
        <taxon>Phycisphaerales</taxon>
        <taxon>Phycisphaeraceae</taxon>
        <taxon>Poriferisphaera</taxon>
    </lineage>
</organism>
<dbReference type="InterPro" id="IPR020573">
    <property type="entry name" value="UDP_GlcNAc_AcTrfase_non-rep"/>
</dbReference>
<keyword evidence="11" id="KW-1185">Reference proteome</keyword>
<dbReference type="InterPro" id="IPR011004">
    <property type="entry name" value="Trimer_LpxA-like_sf"/>
</dbReference>
<dbReference type="PANTHER" id="PTHR43378:SF2">
    <property type="entry name" value="UDP-3-O-ACYLGLUCOSAMINE N-ACYLTRANSFERASE 1, MITOCHONDRIAL-RELATED"/>
    <property type="match status" value="1"/>
</dbReference>
<evidence type="ECO:0000313" key="10">
    <source>
        <dbReference type="EMBL" id="QDU32175.1"/>
    </source>
</evidence>
<dbReference type="InterPro" id="IPR018357">
    <property type="entry name" value="Hexapep_transf_CS"/>
</dbReference>
<evidence type="ECO:0000256" key="5">
    <source>
        <dbReference type="ARBA" id="ARBA00023098"/>
    </source>
</evidence>
<feature type="domain" description="Mannose-1-phosphate guanyltransferase C-terminal" evidence="9">
    <location>
        <begin position="95"/>
        <end position="172"/>
    </location>
</feature>
<dbReference type="NCBIfam" id="NF002060">
    <property type="entry name" value="PRK00892.1"/>
    <property type="match status" value="1"/>
</dbReference>
<dbReference type="Pfam" id="PF25087">
    <property type="entry name" value="GMPPB_C"/>
    <property type="match status" value="1"/>
</dbReference>
<name>A0A517YPM7_9BACT</name>
<dbReference type="PANTHER" id="PTHR43378">
    <property type="entry name" value="UDP-3-O-ACYLGLUCOSAMINE N-ACYLTRANSFERASE"/>
    <property type="match status" value="1"/>
</dbReference>
<evidence type="ECO:0000256" key="2">
    <source>
        <dbReference type="ARBA" id="ARBA00022556"/>
    </source>
</evidence>